<dbReference type="GO" id="GO:0016020">
    <property type="term" value="C:membrane"/>
    <property type="evidence" value="ECO:0007669"/>
    <property type="project" value="UniProtKB-SubCell"/>
</dbReference>
<evidence type="ECO:0000313" key="12">
    <source>
        <dbReference type="Proteomes" id="UP001237642"/>
    </source>
</evidence>
<evidence type="ECO:0000256" key="7">
    <source>
        <dbReference type="SAM" id="MobiDB-lite"/>
    </source>
</evidence>
<dbReference type="InterPro" id="IPR026057">
    <property type="entry name" value="TBL_C"/>
</dbReference>
<keyword evidence="6 8" id="KW-0472">Membrane</keyword>
<sequence length="644" mass="70664">MDLKKVVFLDHFAAIRRKVVSGFGLGLIVSLIFFSVFVFNISFKTPFFSPIFQGLNSFGTNSSSVTLSWPFKSSTTYSKIVNGTSVVVVNGTLVKTPVANVSEVGLNGSFVGDSGKGGDFEGALLRNSSGLGKSGSFSGDRNVSVEKGFEGKVNGSLVGESVGFGDDLSSGNATSLVGGGEFGGSGDDLSSGNGTSLVSGGGSVGSGDDLSSGNGTSLVSGGGSVASVGDLSSGNGTNLASGGGKISNLTNSGVDGAPLSGPEVKNPVITSENINSPILSNNSEIVEVKKTSLDKCDIYDGRWVRDDTKPYYPAGSCPHIDRDFDCYLNKRPDSEFVKWRWQPNGCDIPSLNATDFLERIRGKKLVFVGDSLNRNMWESLICILRHSVKDKKRVYEISGKKEFKKKGFYAFRFEDYDCTVDFVSSPFLVRESSFKGKNVSLETLRLDLMDRTTSMYRDADYLIFNTGHWWTHEKTSKGENYYQEGNIVHARLKVLDAYTRALSTWARWVDKNIDKEKTQVIFRGYSVTHFRGGYWNTGGQCHQETEPIFEDVHLIKYPSKMRALEYVIQDMKTPVVYLNISKLTDYRKDAHPSIYRMEYKTQEEQIAAVHSQDCSHWCLPGVPDTWNELLYASLLKIGKGSWKT</sequence>
<comment type="similarity">
    <text evidence="2">Belongs to the PC-esterase family. TBL subfamily.</text>
</comment>
<dbReference type="EMBL" id="JAUIZM010000007">
    <property type="protein sequence ID" value="KAK1376576.1"/>
    <property type="molecule type" value="Genomic_DNA"/>
</dbReference>
<keyword evidence="4" id="KW-0735">Signal-anchor</keyword>
<name>A0AAD8MKD3_9APIA</name>
<organism evidence="11 12">
    <name type="scientific">Heracleum sosnowskyi</name>
    <dbReference type="NCBI Taxonomy" id="360622"/>
    <lineage>
        <taxon>Eukaryota</taxon>
        <taxon>Viridiplantae</taxon>
        <taxon>Streptophyta</taxon>
        <taxon>Embryophyta</taxon>
        <taxon>Tracheophyta</taxon>
        <taxon>Spermatophyta</taxon>
        <taxon>Magnoliopsida</taxon>
        <taxon>eudicotyledons</taxon>
        <taxon>Gunneridae</taxon>
        <taxon>Pentapetalae</taxon>
        <taxon>asterids</taxon>
        <taxon>campanulids</taxon>
        <taxon>Apiales</taxon>
        <taxon>Apiaceae</taxon>
        <taxon>Apioideae</taxon>
        <taxon>apioid superclade</taxon>
        <taxon>Tordylieae</taxon>
        <taxon>Tordyliinae</taxon>
        <taxon>Heracleum</taxon>
    </lineage>
</organism>
<evidence type="ECO:0000256" key="6">
    <source>
        <dbReference type="ARBA" id="ARBA00023136"/>
    </source>
</evidence>
<evidence type="ECO:0000256" key="3">
    <source>
        <dbReference type="ARBA" id="ARBA00022692"/>
    </source>
</evidence>
<evidence type="ECO:0000259" key="9">
    <source>
        <dbReference type="Pfam" id="PF13839"/>
    </source>
</evidence>
<dbReference type="PANTHER" id="PTHR32285">
    <property type="entry name" value="PROTEIN TRICHOME BIREFRINGENCE-LIKE 9-RELATED"/>
    <property type="match status" value="1"/>
</dbReference>
<evidence type="ECO:0000256" key="8">
    <source>
        <dbReference type="SAM" id="Phobius"/>
    </source>
</evidence>
<reference evidence="11" key="2">
    <citation type="submission" date="2023-05" db="EMBL/GenBank/DDBJ databases">
        <authorList>
            <person name="Schelkunov M.I."/>
        </authorList>
    </citation>
    <scope>NUCLEOTIDE SEQUENCE</scope>
    <source>
        <strain evidence="11">Hsosn_3</strain>
        <tissue evidence="11">Leaf</tissue>
    </source>
</reference>
<dbReference type="Pfam" id="PF13839">
    <property type="entry name" value="PC-Esterase"/>
    <property type="match status" value="1"/>
</dbReference>
<feature type="compositionally biased region" description="Low complexity" evidence="7">
    <location>
        <begin position="206"/>
        <end position="218"/>
    </location>
</feature>
<feature type="region of interest" description="Disordered" evidence="7">
    <location>
        <begin position="183"/>
        <end position="218"/>
    </location>
</feature>
<proteinExistence type="inferred from homology"/>
<evidence type="ECO:0000256" key="4">
    <source>
        <dbReference type="ARBA" id="ARBA00022968"/>
    </source>
</evidence>
<gene>
    <name evidence="11" type="ORF">POM88_032769</name>
</gene>
<dbReference type="AlphaFoldDB" id="A0AAD8MKD3"/>
<protein>
    <submittedName>
        <fullName evidence="11">Trichome birefringence</fullName>
    </submittedName>
</protein>
<accession>A0AAD8MKD3</accession>
<evidence type="ECO:0000256" key="2">
    <source>
        <dbReference type="ARBA" id="ARBA00007727"/>
    </source>
</evidence>
<keyword evidence="12" id="KW-1185">Reference proteome</keyword>
<evidence type="ECO:0000259" key="10">
    <source>
        <dbReference type="Pfam" id="PF14416"/>
    </source>
</evidence>
<comment type="subcellular location">
    <subcellularLocation>
        <location evidence="1">Membrane</location>
        <topology evidence="1">Single-pass membrane protein</topology>
    </subcellularLocation>
</comment>
<feature type="compositionally biased region" description="Low complexity" evidence="7">
    <location>
        <begin position="187"/>
        <end position="198"/>
    </location>
</feature>
<keyword evidence="3 8" id="KW-0812">Transmembrane</keyword>
<feature type="domain" description="Trichome birefringence-like C-terminal" evidence="9">
    <location>
        <begin position="348"/>
        <end position="632"/>
    </location>
</feature>
<dbReference type="GO" id="GO:0005794">
    <property type="term" value="C:Golgi apparatus"/>
    <property type="evidence" value="ECO:0007669"/>
    <property type="project" value="TreeGrafter"/>
</dbReference>
<feature type="domain" description="Trichome birefringence-like N-terminal" evidence="10">
    <location>
        <begin position="295"/>
        <end position="347"/>
    </location>
</feature>
<dbReference type="InterPro" id="IPR029962">
    <property type="entry name" value="TBL"/>
</dbReference>
<dbReference type="PANTHER" id="PTHR32285:SF208">
    <property type="entry name" value="PROTEIN TRICHOME BIREFRINGENCE-LIKE 2"/>
    <property type="match status" value="1"/>
</dbReference>
<dbReference type="GO" id="GO:0016413">
    <property type="term" value="F:O-acetyltransferase activity"/>
    <property type="evidence" value="ECO:0007669"/>
    <property type="project" value="InterPro"/>
</dbReference>
<evidence type="ECO:0000256" key="1">
    <source>
        <dbReference type="ARBA" id="ARBA00004167"/>
    </source>
</evidence>
<feature type="transmembrane region" description="Helical" evidence="8">
    <location>
        <begin position="20"/>
        <end position="43"/>
    </location>
</feature>
<dbReference type="InterPro" id="IPR025846">
    <property type="entry name" value="TBL_N"/>
</dbReference>
<comment type="caution">
    <text evidence="11">The sequence shown here is derived from an EMBL/GenBank/DDBJ whole genome shotgun (WGS) entry which is preliminary data.</text>
</comment>
<keyword evidence="5 8" id="KW-1133">Transmembrane helix</keyword>
<dbReference type="Proteomes" id="UP001237642">
    <property type="component" value="Unassembled WGS sequence"/>
</dbReference>
<evidence type="ECO:0000313" key="11">
    <source>
        <dbReference type="EMBL" id="KAK1376576.1"/>
    </source>
</evidence>
<evidence type="ECO:0000256" key="5">
    <source>
        <dbReference type="ARBA" id="ARBA00022989"/>
    </source>
</evidence>
<reference evidence="11" key="1">
    <citation type="submission" date="2023-02" db="EMBL/GenBank/DDBJ databases">
        <title>Genome of toxic invasive species Heracleum sosnowskyi carries increased number of genes despite the absence of recent whole-genome duplications.</title>
        <authorList>
            <person name="Schelkunov M."/>
            <person name="Shtratnikova V."/>
            <person name="Makarenko M."/>
            <person name="Klepikova A."/>
            <person name="Omelchenko D."/>
            <person name="Novikova G."/>
            <person name="Obukhova E."/>
            <person name="Bogdanov V."/>
            <person name="Penin A."/>
            <person name="Logacheva M."/>
        </authorList>
    </citation>
    <scope>NUCLEOTIDE SEQUENCE</scope>
    <source>
        <strain evidence="11">Hsosn_3</strain>
        <tissue evidence="11">Leaf</tissue>
    </source>
</reference>
<dbReference type="Pfam" id="PF14416">
    <property type="entry name" value="PMR5N"/>
    <property type="match status" value="1"/>
</dbReference>